<evidence type="ECO:0000259" key="9">
    <source>
        <dbReference type="PROSITE" id="PS00794"/>
    </source>
</evidence>
<keyword evidence="4" id="KW-0808">Transferase</keyword>
<dbReference type="Gene3D" id="3.30.70.560">
    <property type="entry name" value="7,8-Dihydro-6-hydroxymethylpterin-pyrophosphokinase HPPK"/>
    <property type="match status" value="1"/>
</dbReference>
<dbReference type="GO" id="GO:0046654">
    <property type="term" value="P:tetrahydrofolate biosynthetic process"/>
    <property type="evidence" value="ECO:0007669"/>
    <property type="project" value="UniProtKB-UniPathway"/>
</dbReference>
<dbReference type="GO" id="GO:0003848">
    <property type="term" value="F:2-amino-4-hydroxy-6-hydroxymethyldihydropteridine diphosphokinase activity"/>
    <property type="evidence" value="ECO:0007669"/>
    <property type="project" value="UniProtKB-EC"/>
</dbReference>
<dbReference type="CDD" id="cd00483">
    <property type="entry name" value="HPPK"/>
    <property type="match status" value="1"/>
</dbReference>
<dbReference type="PROSITE" id="PS00794">
    <property type="entry name" value="HPPK"/>
    <property type="match status" value="1"/>
</dbReference>
<evidence type="ECO:0000256" key="2">
    <source>
        <dbReference type="ARBA" id="ARBA00005051"/>
    </source>
</evidence>
<dbReference type="EMBL" id="QKZI01000010">
    <property type="protein sequence ID" value="PZX02808.1"/>
    <property type="molecule type" value="Genomic_DNA"/>
</dbReference>
<comment type="catalytic activity">
    <reaction evidence="1">
        <text>6-hydroxymethyl-7,8-dihydropterin + ATP = (7,8-dihydropterin-6-yl)methyl diphosphate + AMP + H(+)</text>
        <dbReference type="Rhea" id="RHEA:11412"/>
        <dbReference type="ChEBI" id="CHEBI:15378"/>
        <dbReference type="ChEBI" id="CHEBI:30616"/>
        <dbReference type="ChEBI" id="CHEBI:44841"/>
        <dbReference type="ChEBI" id="CHEBI:72950"/>
        <dbReference type="ChEBI" id="CHEBI:456215"/>
        <dbReference type="EC" id="2.7.6.3"/>
    </reaction>
</comment>
<reference evidence="10 11" key="1">
    <citation type="submission" date="2018-06" db="EMBL/GenBank/DDBJ databases">
        <title>Genomic Encyclopedia of Type Strains, Phase IV (KMG-IV): sequencing the most valuable type-strain genomes for metagenomic binning, comparative biology and taxonomic classification.</title>
        <authorList>
            <person name="Goeker M."/>
        </authorList>
    </citation>
    <scope>NUCLEOTIDE SEQUENCE [LARGE SCALE GENOMIC DNA]</scope>
    <source>
        <strain evidence="10 11">DSM 5</strain>
    </source>
</reference>
<dbReference type="EC" id="2.7.6.3" evidence="3"/>
<feature type="domain" description="7,8-dihydro-6-hydroxymethylpterin-pyrophosphokinase" evidence="9">
    <location>
        <begin position="88"/>
        <end position="99"/>
    </location>
</feature>
<dbReference type="Pfam" id="PF01288">
    <property type="entry name" value="HPPK"/>
    <property type="match status" value="1"/>
</dbReference>
<keyword evidence="8" id="KW-0289">Folate biosynthesis</keyword>
<protein>
    <recommendedName>
        <fullName evidence="3">2-amino-4-hydroxy-6-hydroxymethyldihydropteridine diphosphokinase</fullName>
        <ecNumber evidence="3">2.7.6.3</ecNumber>
    </recommendedName>
</protein>
<evidence type="ECO:0000256" key="1">
    <source>
        <dbReference type="ARBA" id="ARBA00000198"/>
    </source>
</evidence>
<dbReference type="Proteomes" id="UP000248646">
    <property type="component" value="Unassembled WGS sequence"/>
</dbReference>
<dbReference type="AlphaFoldDB" id="A0A2W7MYM2"/>
<dbReference type="GO" id="GO:0046656">
    <property type="term" value="P:folic acid biosynthetic process"/>
    <property type="evidence" value="ECO:0007669"/>
    <property type="project" value="UniProtKB-KW"/>
</dbReference>
<dbReference type="GO" id="GO:0005524">
    <property type="term" value="F:ATP binding"/>
    <property type="evidence" value="ECO:0007669"/>
    <property type="project" value="UniProtKB-KW"/>
</dbReference>
<dbReference type="SUPFAM" id="SSF55083">
    <property type="entry name" value="6-hydroxymethyl-7,8-dihydropterin pyrophosphokinase, HPPK"/>
    <property type="match status" value="1"/>
</dbReference>
<organism evidence="10 11">
    <name type="scientific">Psychrobacillus insolitus</name>
    <dbReference type="NCBI Taxonomy" id="1461"/>
    <lineage>
        <taxon>Bacteria</taxon>
        <taxon>Bacillati</taxon>
        <taxon>Bacillota</taxon>
        <taxon>Bacilli</taxon>
        <taxon>Bacillales</taxon>
        <taxon>Bacillaceae</taxon>
        <taxon>Psychrobacillus</taxon>
    </lineage>
</organism>
<evidence type="ECO:0000256" key="3">
    <source>
        <dbReference type="ARBA" id="ARBA00013253"/>
    </source>
</evidence>
<gene>
    <name evidence="10" type="ORF">C7437_1105</name>
</gene>
<evidence type="ECO:0000256" key="5">
    <source>
        <dbReference type="ARBA" id="ARBA00022741"/>
    </source>
</evidence>
<comment type="pathway">
    <text evidence="2">Cofactor biosynthesis; tetrahydrofolate biosynthesis; 2-amino-4-hydroxy-6-hydroxymethyl-7,8-dihydropteridine diphosphate from 7,8-dihydroneopterin triphosphate: step 4/4.</text>
</comment>
<proteinExistence type="predicted"/>
<keyword evidence="6 10" id="KW-0418">Kinase</keyword>
<evidence type="ECO:0000256" key="7">
    <source>
        <dbReference type="ARBA" id="ARBA00022840"/>
    </source>
</evidence>
<evidence type="ECO:0000256" key="6">
    <source>
        <dbReference type="ARBA" id="ARBA00022777"/>
    </source>
</evidence>
<dbReference type="NCBIfam" id="TIGR01498">
    <property type="entry name" value="folK"/>
    <property type="match status" value="1"/>
</dbReference>
<accession>A0A2W7MYM2</accession>
<dbReference type="PANTHER" id="PTHR43071:SF1">
    <property type="entry name" value="2-AMINO-4-HYDROXY-6-HYDROXYMETHYLDIHYDROPTERIDINE PYROPHOSPHOKINASE"/>
    <property type="match status" value="1"/>
</dbReference>
<name>A0A2W7MYM2_9BACI</name>
<keyword evidence="7" id="KW-0067">ATP-binding</keyword>
<dbReference type="InterPro" id="IPR000550">
    <property type="entry name" value="Hppk"/>
</dbReference>
<evidence type="ECO:0000313" key="10">
    <source>
        <dbReference type="EMBL" id="PZX02808.1"/>
    </source>
</evidence>
<dbReference type="PANTHER" id="PTHR43071">
    <property type="entry name" value="2-AMINO-4-HYDROXY-6-HYDROXYMETHYLDIHYDROPTERIDINE PYROPHOSPHOKINASE"/>
    <property type="match status" value="1"/>
</dbReference>
<keyword evidence="11" id="KW-1185">Reference proteome</keyword>
<sequence>MNRAYISLGSNIGDRLHYLQQAVQLLTVTEGIHVNQVSSVYETDPVGYVDQAAFLNMVVELETLLTPHELLKKCNEIETELGRMRTIHWGPRTLDLDILLYNEENVNTKDLIIPHPRMAERGFVLIPLVELNSDLVDPLNKQSLSKLAHIQKEGVHLWRTFDGVDAFVLFES</sequence>
<dbReference type="InterPro" id="IPR035907">
    <property type="entry name" value="Hppk_sf"/>
</dbReference>
<dbReference type="RefSeq" id="WP_111440762.1">
    <property type="nucleotide sequence ID" value="NZ_QKZI01000010.1"/>
</dbReference>
<comment type="caution">
    <text evidence="10">The sequence shown here is derived from an EMBL/GenBank/DDBJ whole genome shotgun (WGS) entry which is preliminary data.</text>
</comment>
<evidence type="ECO:0000256" key="4">
    <source>
        <dbReference type="ARBA" id="ARBA00022679"/>
    </source>
</evidence>
<keyword evidence="5" id="KW-0547">Nucleotide-binding</keyword>
<dbReference type="OrthoDB" id="9808041at2"/>
<dbReference type="UniPathway" id="UPA00077">
    <property type="reaction ID" value="UER00155"/>
</dbReference>
<dbReference type="GO" id="GO:0016301">
    <property type="term" value="F:kinase activity"/>
    <property type="evidence" value="ECO:0007669"/>
    <property type="project" value="UniProtKB-KW"/>
</dbReference>
<evidence type="ECO:0000313" key="11">
    <source>
        <dbReference type="Proteomes" id="UP000248646"/>
    </source>
</evidence>
<evidence type="ECO:0000256" key="8">
    <source>
        <dbReference type="ARBA" id="ARBA00022909"/>
    </source>
</evidence>